<dbReference type="SUPFAM" id="SSF56219">
    <property type="entry name" value="DNase I-like"/>
    <property type="match status" value="1"/>
</dbReference>
<name>A0AA88D718_FICCA</name>
<proteinExistence type="predicted"/>
<accession>A0AA88D718</accession>
<comment type="caution">
    <text evidence="2">The sequence shown here is derived from an EMBL/GenBank/DDBJ whole genome shotgun (WGS) entry which is preliminary data.</text>
</comment>
<dbReference type="GO" id="GO:0000175">
    <property type="term" value="F:3'-5'-RNA exonuclease activity"/>
    <property type="evidence" value="ECO:0007669"/>
    <property type="project" value="TreeGrafter"/>
</dbReference>
<dbReference type="PANTHER" id="PTHR12121">
    <property type="entry name" value="CARBON CATABOLITE REPRESSOR PROTEIN 4"/>
    <property type="match status" value="1"/>
</dbReference>
<gene>
    <name evidence="2" type="ORF">TIFTF001_014514</name>
</gene>
<reference evidence="2" key="1">
    <citation type="submission" date="2023-07" db="EMBL/GenBank/DDBJ databases">
        <title>draft genome sequence of fig (Ficus carica).</title>
        <authorList>
            <person name="Takahashi T."/>
            <person name="Nishimura K."/>
        </authorList>
    </citation>
    <scope>NUCLEOTIDE SEQUENCE</scope>
</reference>
<dbReference type="PANTHER" id="PTHR12121:SF79">
    <property type="entry name" value="CARBON CATABOLITE REPRESSOR PROTEIN 4 HOMOLOG 1-LIKE ISOFORM X1"/>
    <property type="match status" value="1"/>
</dbReference>
<dbReference type="Pfam" id="PF03372">
    <property type="entry name" value="Exo_endo_phos"/>
    <property type="match status" value="1"/>
</dbReference>
<dbReference type="EMBL" id="BTGU01000020">
    <property type="protein sequence ID" value="GMN45326.1"/>
    <property type="molecule type" value="Genomic_DNA"/>
</dbReference>
<evidence type="ECO:0000313" key="3">
    <source>
        <dbReference type="Proteomes" id="UP001187192"/>
    </source>
</evidence>
<dbReference type="Gene3D" id="3.60.10.10">
    <property type="entry name" value="Endonuclease/exonuclease/phosphatase"/>
    <property type="match status" value="1"/>
</dbReference>
<dbReference type="InterPro" id="IPR050410">
    <property type="entry name" value="CCR4/nocturin_mRNA_transcr"/>
</dbReference>
<keyword evidence="3" id="KW-1185">Reference proteome</keyword>
<dbReference type="Proteomes" id="UP001187192">
    <property type="component" value="Unassembled WGS sequence"/>
</dbReference>
<dbReference type="AlphaFoldDB" id="A0AA88D718"/>
<protein>
    <recommendedName>
        <fullName evidence="1">Endonuclease/exonuclease/phosphatase domain-containing protein</fullName>
    </recommendedName>
</protein>
<evidence type="ECO:0000259" key="1">
    <source>
        <dbReference type="Pfam" id="PF03372"/>
    </source>
</evidence>
<sequence length="394" mass="45103">MNIIETKPVITAPYSRPRCLVNCSLNGFDFDPKGQVAFSVLSYNVLADLYARRSKYRYCPPWALVWEYRRQKLLDEIIKYDADIICLQELQSDHFESFFEPELAKCGYSAMYKKKSKELYTANKYIIDGCAIFYRHTLFIETAKYELEFDKTALPFVEALEPKLRSEGSFRLLKDNIALVAVLETLNNERFHDMFPSIICVVVSLINKLEEIVDPQIPLLICGDFNSLPSSDPYKFVVSGGCDLVDNEKHDPLGIFKGRKLQHSLHLVLLQASAYASFSVSVGVEDQLNKMDGETKEPLFTNFTRSFSGTLDYIFYTENSLRVEDLLELLDRESLRPGLPSPVWPSDHIALMARFSLQPPPIGLGHCLLQHPLKSFNKHHLDNLYDTFQGQLQS</sequence>
<dbReference type="InterPro" id="IPR005135">
    <property type="entry name" value="Endo/exonuclease/phosphatase"/>
</dbReference>
<organism evidence="2 3">
    <name type="scientific">Ficus carica</name>
    <name type="common">Common fig</name>
    <dbReference type="NCBI Taxonomy" id="3494"/>
    <lineage>
        <taxon>Eukaryota</taxon>
        <taxon>Viridiplantae</taxon>
        <taxon>Streptophyta</taxon>
        <taxon>Embryophyta</taxon>
        <taxon>Tracheophyta</taxon>
        <taxon>Spermatophyta</taxon>
        <taxon>Magnoliopsida</taxon>
        <taxon>eudicotyledons</taxon>
        <taxon>Gunneridae</taxon>
        <taxon>Pentapetalae</taxon>
        <taxon>rosids</taxon>
        <taxon>fabids</taxon>
        <taxon>Rosales</taxon>
        <taxon>Moraceae</taxon>
        <taxon>Ficeae</taxon>
        <taxon>Ficus</taxon>
    </lineage>
</organism>
<dbReference type="InterPro" id="IPR036691">
    <property type="entry name" value="Endo/exonu/phosph_ase_sf"/>
</dbReference>
<feature type="domain" description="Endonuclease/exonuclease/phosphatase" evidence="1">
    <location>
        <begin position="41"/>
        <end position="348"/>
    </location>
</feature>
<evidence type="ECO:0000313" key="2">
    <source>
        <dbReference type="EMBL" id="GMN45326.1"/>
    </source>
</evidence>